<proteinExistence type="predicted"/>
<name>A0A6L6J7G4_9RHOB</name>
<organism evidence="1 2">
    <name type="scientific">Paracoccus shanxieyensis</name>
    <dbReference type="NCBI Taxonomy" id="2675752"/>
    <lineage>
        <taxon>Bacteria</taxon>
        <taxon>Pseudomonadati</taxon>
        <taxon>Pseudomonadota</taxon>
        <taxon>Alphaproteobacteria</taxon>
        <taxon>Rhodobacterales</taxon>
        <taxon>Paracoccaceae</taxon>
        <taxon>Paracoccus</taxon>
    </lineage>
</organism>
<evidence type="ECO:0000313" key="1">
    <source>
        <dbReference type="EMBL" id="MTH66747.1"/>
    </source>
</evidence>
<sequence>MFVSEMKCEIEFQNFKFFTLDGIAHLDHHTKPAFFELLKCTKPEPEDYCVVKGNKLRYDGAVLIWGTVDPDARQTVMLEKGFHDILGIDDICRDLAEWSCPKYQAFLDQRRAWCDQLFNGLSG</sequence>
<comment type="caution">
    <text evidence="1">The sequence shown here is derived from an EMBL/GenBank/DDBJ whole genome shotgun (WGS) entry which is preliminary data.</text>
</comment>
<dbReference type="EMBL" id="WMII01000061">
    <property type="protein sequence ID" value="MTH66747.1"/>
    <property type="molecule type" value="Genomic_DNA"/>
</dbReference>
<dbReference type="AlphaFoldDB" id="A0A6L6J7G4"/>
<dbReference type="Proteomes" id="UP000478740">
    <property type="component" value="Unassembled WGS sequence"/>
</dbReference>
<evidence type="ECO:0000313" key="2">
    <source>
        <dbReference type="Proteomes" id="UP000478740"/>
    </source>
</evidence>
<dbReference type="RefSeq" id="WP_155046381.1">
    <property type="nucleotide sequence ID" value="NZ_WMIH01000061.1"/>
</dbReference>
<accession>A0A6L6J7G4</accession>
<reference evidence="1 2" key="1">
    <citation type="submission" date="2019-11" db="EMBL/GenBank/DDBJ databases">
        <authorList>
            <person name="Dong K."/>
        </authorList>
    </citation>
    <scope>NUCLEOTIDE SEQUENCE [LARGE SCALE GENOMIC DNA]</scope>
    <source>
        <strain evidence="1 2">DK608</strain>
    </source>
</reference>
<protein>
    <submittedName>
        <fullName evidence="1">Uncharacterized protein</fullName>
    </submittedName>
</protein>
<gene>
    <name evidence="1" type="ORF">GL284_21150</name>
</gene>
<keyword evidence="2" id="KW-1185">Reference proteome</keyword>